<dbReference type="PROSITE" id="PS50134">
    <property type="entry name" value="ZF_TAZ"/>
    <property type="match status" value="1"/>
</dbReference>
<evidence type="ECO:0000256" key="2">
    <source>
        <dbReference type="ARBA" id="ARBA00022771"/>
    </source>
</evidence>
<feature type="domain" description="Ubiquitin-like" evidence="5">
    <location>
        <begin position="528"/>
        <end position="610"/>
    </location>
</feature>
<dbReference type="PROSITE" id="PS50865">
    <property type="entry name" value="ZF_MYND_2"/>
    <property type="match status" value="1"/>
</dbReference>
<sequence>MKLQLVNFEFRCQNEVKWEEAIKLLFSNILIYRFPRKQQDLILCGEIDLWSFCDPSNFGLICELEKETRRLRQEYEEDWDESNVAYDQRCIAAVVAENLSSNFAHRSWFSKFVAKAKEEKIFRSNFQERFDLFREMNELDLGALKVPWNAESEKDVQSELNSLRPSNFVPRWNDRRVSCHNYIDFCSKIENLQQCSRCKIVEYCSAECQQKDWPEHRPICKKLAGLRKDKAKLIEIAKSKGKIEPKICTKDIFLLSGEDDDDSSQDSIPSLDSFADRDPEEVELVMNYAGCSSRNKAKDLLRVHNYDFIETMRKISDIDLLHNKVENLKSTAICSNAYAVQALLNTNGDAEQGFRDVYRKLPVEHMQKWLMKLKHAVKCSYEDCQCPNYLDCATLKQLLKHMSNCSVRYCKYDSCWKSREILKYYCEFYETTRTAEEQHFVTEAAERIAEEELAERVAKGVQISIGFRGQPEERLYFRVQKNEKDIASKLLSMYAEKKEIDPEKLRLTYHRKDGVIFNHPDIINRSMVELGVENLDHFFVDKILNIGILDQSGEETVFRIKQSTNMSNVFAAYAQRKKLDPKTLRFLLDGQRIAENETPITLELEDEDRIDCLFF</sequence>
<dbReference type="InterPro" id="IPR000626">
    <property type="entry name" value="Ubiquitin-like_dom"/>
</dbReference>
<dbReference type="PANTHER" id="PTHR10562">
    <property type="entry name" value="SMALL UBIQUITIN-RELATED MODIFIER"/>
    <property type="match status" value="1"/>
</dbReference>
<dbReference type="SUPFAM" id="SSF57933">
    <property type="entry name" value="TAZ domain"/>
    <property type="match status" value="1"/>
</dbReference>
<name>A0AAD3DC15_9STRA</name>
<protein>
    <recommendedName>
        <fullName evidence="10">Ubiquitin-like domain-containing protein</fullName>
    </recommendedName>
</protein>
<keyword evidence="2 4" id="KW-0863">Zinc-finger</keyword>
<dbReference type="Gene3D" id="6.10.140.2220">
    <property type="match status" value="1"/>
</dbReference>
<evidence type="ECO:0000259" key="7">
    <source>
        <dbReference type="PROSITE" id="PS50865"/>
    </source>
</evidence>
<reference evidence="8 9" key="1">
    <citation type="journal article" date="2021" name="Sci. Rep.">
        <title>The genome of the diatom Chaetoceros tenuissimus carries an ancient integrated fragment of an extant virus.</title>
        <authorList>
            <person name="Hongo Y."/>
            <person name="Kimura K."/>
            <person name="Takaki Y."/>
            <person name="Yoshida Y."/>
            <person name="Baba S."/>
            <person name="Kobayashi G."/>
            <person name="Nagasaki K."/>
            <person name="Hano T."/>
            <person name="Tomaru Y."/>
        </authorList>
    </citation>
    <scope>NUCLEOTIDE SEQUENCE [LARGE SCALE GENOMIC DNA]</scope>
    <source>
        <strain evidence="8 9">NIES-3715</strain>
    </source>
</reference>
<evidence type="ECO:0000256" key="3">
    <source>
        <dbReference type="ARBA" id="ARBA00022833"/>
    </source>
</evidence>
<proteinExistence type="predicted"/>
<dbReference type="InterPro" id="IPR002893">
    <property type="entry name" value="Znf_MYND"/>
</dbReference>
<evidence type="ECO:0008006" key="10">
    <source>
        <dbReference type="Google" id="ProtNLM"/>
    </source>
</evidence>
<dbReference type="InterPro" id="IPR022617">
    <property type="entry name" value="Rad60/SUMO-like_dom"/>
</dbReference>
<gene>
    <name evidence="8" type="ORF">CTEN210_18213</name>
</gene>
<evidence type="ECO:0000256" key="1">
    <source>
        <dbReference type="ARBA" id="ARBA00022723"/>
    </source>
</evidence>
<dbReference type="CDD" id="cd01763">
    <property type="entry name" value="Ubl_SUMO_like"/>
    <property type="match status" value="1"/>
</dbReference>
<accession>A0AAD3DC15</accession>
<keyword evidence="9" id="KW-1185">Reference proteome</keyword>
<evidence type="ECO:0000259" key="5">
    <source>
        <dbReference type="PROSITE" id="PS50053"/>
    </source>
</evidence>
<dbReference type="Pfam" id="PF01753">
    <property type="entry name" value="zf-MYND"/>
    <property type="match status" value="1"/>
</dbReference>
<dbReference type="Gene3D" id="3.10.20.90">
    <property type="entry name" value="Phosphatidylinositol 3-kinase Catalytic Subunit, Chain A, domain 1"/>
    <property type="match status" value="2"/>
</dbReference>
<evidence type="ECO:0000313" key="8">
    <source>
        <dbReference type="EMBL" id="GFH61737.1"/>
    </source>
</evidence>
<dbReference type="Pfam" id="PF11976">
    <property type="entry name" value="Rad60-SLD"/>
    <property type="match status" value="1"/>
</dbReference>
<dbReference type="Proteomes" id="UP001054902">
    <property type="component" value="Unassembled WGS sequence"/>
</dbReference>
<dbReference type="InterPro" id="IPR000197">
    <property type="entry name" value="Znf_TAZ"/>
</dbReference>
<keyword evidence="3" id="KW-0862">Zinc</keyword>
<dbReference type="AlphaFoldDB" id="A0AAD3DC15"/>
<evidence type="ECO:0000313" key="9">
    <source>
        <dbReference type="Proteomes" id="UP001054902"/>
    </source>
</evidence>
<evidence type="ECO:0000259" key="6">
    <source>
        <dbReference type="PROSITE" id="PS50134"/>
    </source>
</evidence>
<feature type="domain" description="MYND-type" evidence="7">
    <location>
        <begin position="183"/>
        <end position="220"/>
    </location>
</feature>
<comment type="caution">
    <text evidence="8">The sequence shown here is derived from an EMBL/GenBank/DDBJ whole genome shotgun (WGS) entry which is preliminary data.</text>
</comment>
<keyword evidence="1" id="KW-0479">Metal-binding</keyword>
<dbReference type="InterPro" id="IPR035898">
    <property type="entry name" value="TAZ_dom_sf"/>
</dbReference>
<dbReference type="InterPro" id="IPR029071">
    <property type="entry name" value="Ubiquitin-like_domsf"/>
</dbReference>
<dbReference type="SUPFAM" id="SSF144232">
    <property type="entry name" value="HIT/MYND zinc finger-like"/>
    <property type="match status" value="1"/>
</dbReference>
<dbReference type="PROSITE" id="PS50053">
    <property type="entry name" value="UBIQUITIN_2"/>
    <property type="match status" value="1"/>
</dbReference>
<dbReference type="SUPFAM" id="SSF54236">
    <property type="entry name" value="Ubiquitin-like"/>
    <property type="match status" value="1"/>
</dbReference>
<dbReference type="GO" id="GO:0008270">
    <property type="term" value="F:zinc ion binding"/>
    <property type="evidence" value="ECO:0007669"/>
    <property type="project" value="UniProtKB-KW"/>
</dbReference>
<dbReference type="Gene3D" id="1.20.1020.10">
    <property type="entry name" value="TAZ domain"/>
    <property type="match status" value="1"/>
</dbReference>
<dbReference type="SMART" id="SM00551">
    <property type="entry name" value="ZnF_TAZ"/>
    <property type="match status" value="1"/>
</dbReference>
<feature type="domain" description="TAZ-type" evidence="6">
    <location>
        <begin position="356"/>
        <end position="448"/>
    </location>
</feature>
<organism evidence="8 9">
    <name type="scientific">Chaetoceros tenuissimus</name>
    <dbReference type="NCBI Taxonomy" id="426638"/>
    <lineage>
        <taxon>Eukaryota</taxon>
        <taxon>Sar</taxon>
        <taxon>Stramenopiles</taxon>
        <taxon>Ochrophyta</taxon>
        <taxon>Bacillariophyta</taxon>
        <taxon>Coscinodiscophyceae</taxon>
        <taxon>Chaetocerotophycidae</taxon>
        <taxon>Chaetocerotales</taxon>
        <taxon>Chaetocerotaceae</taxon>
        <taxon>Chaetoceros</taxon>
    </lineage>
</organism>
<evidence type="ECO:0000256" key="4">
    <source>
        <dbReference type="PROSITE-ProRule" id="PRU00134"/>
    </source>
</evidence>
<dbReference type="Pfam" id="PF02135">
    <property type="entry name" value="zf-TAZ"/>
    <property type="match status" value="1"/>
</dbReference>
<dbReference type="EMBL" id="BLLK01000075">
    <property type="protein sequence ID" value="GFH61737.1"/>
    <property type="molecule type" value="Genomic_DNA"/>
</dbReference>